<dbReference type="PANTHER" id="PTHR43162:SF1">
    <property type="entry name" value="PRESTALK A DIFFERENTIATION PROTEIN A"/>
    <property type="match status" value="1"/>
</dbReference>
<dbReference type="RefSeq" id="WP_357983765.1">
    <property type="nucleotide sequence ID" value="NZ_JBFAIH010000018.1"/>
</dbReference>
<dbReference type="SUPFAM" id="SSF51735">
    <property type="entry name" value="NAD(P)-binding Rossmann-fold domains"/>
    <property type="match status" value="1"/>
</dbReference>
<dbReference type="PANTHER" id="PTHR43162">
    <property type="match status" value="1"/>
</dbReference>
<evidence type="ECO:0000313" key="3">
    <source>
        <dbReference type="Proteomes" id="UP001551658"/>
    </source>
</evidence>
<dbReference type="InterPro" id="IPR051604">
    <property type="entry name" value="Ergot_Alk_Oxidoreductase"/>
</dbReference>
<accession>A0ABV3FEQ2</accession>
<feature type="domain" description="NAD(P)-binding" evidence="1">
    <location>
        <begin position="7"/>
        <end position="95"/>
    </location>
</feature>
<dbReference type="Pfam" id="PF13460">
    <property type="entry name" value="NAD_binding_10"/>
    <property type="match status" value="1"/>
</dbReference>
<proteinExistence type="predicted"/>
<keyword evidence="3" id="KW-1185">Reference proteome</keyword>
<organism evidence="2 3">
    <name type="scientific">Nocardia fusca</name>
    <dbReference type="NCBI Taxonomy" id="941183"/>
    <lineage>
        <taxon>Bacteria</taxon>
        <taxon>Bacillati</taxon>
        <taxon>Actinomycetota</taxon>
        <taxon>Actinomycetes</taxon>
        <taxon>Mycobacteriales</taxon>
        <taxon>Nocardiaceae</taxon>
        <taxon>Nocardia</taxon>
    </lineage>
</organism>
<evidence type="ECO:0000313" key="2">
    <source>
        <dbReference type="EMBL" id="MEV0366199.1"/>
    </source>
</evidence>
<dbReference type="Proteomes" id="UP001551658">
    <property type="component" value="Unassembled WGS sequence"/>
</dbReference>
<dbReference type="InterPro" id="IPR036291">
    <property type="entry name" value="NAD(P)-bd_dom_sf"/>
</dbReference>
<dbReference type="Gene3D" id="3.90.25.10">
    <property type="entry name" value="UDP-galactose 4-epimerase, domain 1"/>
    <property type="match status" value="1"/>
</dbReference>
<reference evidence="2 3" key="1">
    <citation type="submission" date="2024-06" db="EMBL/GenBank/DDBJ databases">
        <title>The Natural Products Discovery Center: Release of the First 8490 Sequenced Strains for Exploring Actinobacteria Biosynthetic Diversity.</title>
        <authorList>
            <person name="Kalkreuter E."/>
            <person name="Kautsar S.A."/>
            <person name="Yang D."/>
            <person name="Bader C.D."/>
            <person name="Teijaro C.N."/>
            <person name="Fluegel L."/>
            <person name="Davis C.M."/>
            <person name="Simpson J.R."/>
            <person name="Lauterbach L."/>
            <person name="Steele A.D."/>
            <person name="Gui C."/>
            <person name="Meng S."/>
            <person name="Li G."/>
            <person name="Viehrig K."/>
            <person name="Ye F."/>
            <person name="Su P."/>
            <person name="Kiefer A.F."/>
            <person name="Nichols A."/>
            <person name="Cepeda A.J."/>
            <person name="Yan W."/>
            <person name="Fan B."/>
            <person name="Jiang Y."/>
            <person name="Adhikari A."/>
            <person name="Zheng C.-J."/>
            <person name="Schuster L."/>
            <person name="Cowan T.M."/>
            <person name="Smanski M.J."/>
            <person name="Chevrette M.G."/>
            <person name="De Carvalho L.P.S."/>
            <person name="Shen B."/>
        </authorList>
    </citation>
    <scope>NUCLEOTIDE SEQUENCE [LARGE SCALE GENOMIC DNA]</scope>
    <source>
        <strain evidence="2 3">NPDC050671</strain>
    </source>
</reference>
<gene>
    <name evidence="2" type="ORF">AB0H72_26205</name>
</gene>
<name>A0ABV3FEQ2_9NOCA</name>
<sequence>MAILVTGATGNIGRKVVDQLVLRGATDIRALTVDPAKAALPAGVEAVRGSLRRPGTLPAAFEGVDRMYLASIHHGVDEVVEFARAAGVRHIVDLSGEPDSWWGAIARAVEGSGIAWTHLWPGDFMENTGMWAQQIRATGAVREPDPGAGSTPIAMDDIAAVAAVALIEEGHRGRAYELTGPEKLSRAELVREIAAALGRTIDFVRVTPEETVRALRPAMGDNAQWYVDNVLVGLDEHTLPPNRVVEEIVGRPATTFAQWAARYATEFFGEAGSRGR</sequence>
<comment type="caution">
    <text evidence="2">The sequence shown here is derived from an EMBL/GenBank/DDBJ whole genome shotgun (WGS) entry which is preliminary data.</text>
</comment>
<evidence type="ECO:0000259" key="1">
    <source>
        <dbReference type="Pfam" id="PF13460"/>
    </source>
</evidence>
<dbReference type="Gene3D" id="3.40.50.720">
    <property type="entry name" value="NAD(P)-binding Rossmann-like Domain"/>
    <property type="match status" value="1"/>
</dbReference>
<protein>
    <submittedName>
        <fullName evidence="2">NAD(P)H-binding protein</fullName>
    </submittedName>
</protein>
<dbReference type="InterPro" id="IPR016040">
    <property type="entry name" value="NAD(P)-bd_dom"/>
</dbReference>
<dbReference type="EMBL" id="JBFAIH010000018">
    <property type="protein sequence ID" value="MEV0366199.1"/>
    <property type="molecule type" value="Genomic_DNA"/>
</dbReference>